<feature type="domain" description="Glycosyl hydrolase family 13 catalytic" evidence="4">
    <location>
        <begin position="135"/>
        <end position="493"/>
    </location>
</feature>
<dbReference type="CDD" id="cd02857">
    <property type="entry name" value="E_set_CDase_PDE_N"/>
    <property type="match status" value="1"/>
</dbReference>
<dbReference type="SMART" id="SM00642">
    <property type="entry name" value="Aamy"/>
    <property type="match status" value="1"/>
</dbReference>
<accession>A0ABT6THQ1</accession>
<evidence type="ECO:0000313" key="5">
    <source>
        <dbReference type="EMBL" id="MDI4646111.1"/>
    </source>
</evidence>
<organism evidence="5 6">
    <name type="scientific">Cohnella hashimotonis</name>
    <dbReference type="NCBI Taxonomy" id="2826895"/>
    <lineage>
        <taxon>Bacteria</taxon>
        <taxon>Bacillati</taxon>
        <taxon>Bacillota</taxon>
        <taxon>Bacilli</taxon>
        <taxon>Bacillales</taxon>
        <taxon>Paenibacillaceae</taxon>
        <taxon>Cohnella</taxon>
    </lineage>
</organism>
<dbReference type="Gene3D" id="2.60.40.10">
    <property type="entry name" value="Immunoglobulins"/>
    <property type="match status" value="1"/>
</dbReference>
<dbReference type="InterPro" id="IPR032091">
    <property type="entry name" value="Malt_amylase-like_C"/>
</dbReference>
<dbReference type="SUPFAM" id="SSF51011">
    <property type="entry name" value="Glycosyl hydrolase domain"/>
    <property type="match status" value="1"/>
</dbReference>
<sequence>MQLECFYHSPRSNWAYSYDKDSFHLRVRTKRDDVDHVVAITGDKYDWKHYHHDCAMEKIASDSLFDYWECEVKPERKRFSYGFKLTSGDDRVWMIESGIFREEPYPPGGYYEMPFIHEIDIFKPPEWAKSAVFYQIMPDRFANGDPSNDPEGVLPWGDKPTRESHFGGDLQGIIDRIDYLTELGVTAIYLTPVFESPSNHKYDTIDYRKVDPHFGDARTLKKLVDVAHAKGIRIVLDAVFNHTSVDFPPFKDIVKHGEKSKFKHWYHIYDYPVRIEEGNPNYDTFGFFAQMPKLNTAHPEVKNYLLGVAEYWLKEVGIDGWRLDVANEIDHSFWRDFRRTVKSINPEAYIIGEVWSDSLRWLLGDQFDSVMNYPFADRVNEFFSPGDADAGDFANKINHVLMRYPQQTNEVVFNMLSSHDTPRILTMMGSDKRRLKLAIVFLLTFIGTPCIFYGDEVGLAGDGDPDCRKCMEWDFERQDRELFDFYRLLIDLRKSNEVLRSGRFRFLKVEAGDSAVVYERIDAGKHFTIWMNNSDEEKVLSHPIVADDWIDALSGEPVKPEDGWMRIGLEPLGYRILSRTIE</sequence>
<dbReference type="Pfam" id="PF00128">
    <property type="entry name" value="Alpha-amylase"/>
    <property type="match status" value="1"/>
</dbReference>
<dbReference type="SUPFAM" id="SSF81296">
    <property type="entry name" value="E set domains"/>
    <property type="match status" value="1"/>
</dbReference>
<evidence type="ECO:0000313" key="6">
    <source>
        <dbReference type="Proteomes" id="UP001161691"/>
    </source>
</evidence>
<comment type="caution">
    <text evidence="5">The sequence shown here is derived from an EMBL/GenBank/DDBJ whole genome shotgun (WGS) entry which is preliminary data.</text>
</comment>
<proteinExistence type="inferred from homology"/>
<dbReference type="Gene3D" id="2.60.40.1180">
    <property type="entry name" value="Golgi alpha-mannosidase II"/>
    <property type="match status" value="1"/>
</dbReference>
<name>A0ABT6THQ1_9BACL</name>
<protein>
    <submittedName>
        <fullName evidence="5">Alpha-glycosidase</fullName>
    </submittedName>
</protein>
<dbReference type="RefSeq" id="WP_282908996.1">
    <property type="nucleotide sequence ID" value="NZ_JAGRPV010000001.1"/>
</dbReference>
<dbReference type="PANTHER" id="PTHR10357:SF210">
    <property type="entry name" value="MALTODEXTRIN GLUCOSIDASE"/>
    <property type="match status" value="1"/>
</dbReference>
<dbReference type="Pfam" id="PF02903">
    <property type="entry name" value="Alpha-amylase_N"/>
    <property type="match status" value="1"/>
</dbReference>
<evidence type="ECO:0000256" key="1">
    <source>
        <dbReference type="ARBA" id="ARBA00008061"/>
    </source>
</evidence>
<dbReference type="CDD" id="cd11338">
    <property type="entry name" value="AmyAc_CMD"/>
    <property type="match status" value="1"/>
</dbReference>
<reference evidence="5" key="1">
    <citation type="submission" date="2023-04" db="EMBL/GenBank/DDBJ databases">
        <title>Comparative genomic analysis of Cohnella hashimotonis sp. nov., isolated from the International Space Station.</title>
        <authorList>
            <person name="Venkateswaran K."/>
            <person name="Simpson A."/>
        </authorList>
    </citation>
    <scope>NUCLEOTIDE SEQUENCE</scope>
    <source>
        <strain evidence="5">F6_2S_P_1</strain>
    </source>
</reference>
<evidence type="ECO:0000256" key="3">
    <source>
        <dbReference type="ARBA" id="ARBA00023295"/>
    </source>
</evidence>
<dbReference type="InterPro" id="IPR013780">
    <property type="entry name" value="Glyco_hydro_b"/>
</dbReference>
<dbReference type="InterPro" id="IPR004185">
    <property type="entry name" value="Glyco_hydro_13_lg-like_dom"/>
</dbReference>
<dbReference type="InterPro" id="IPR014756">
    <property type="entry name" value="Ig_E-set"/>
</dbReference>
<keyword evidence="3" id="KW-0326">Glycosidase</keyword>
<evidence type="ECO:0000256" key="2">
    <source>
        <dbReference type="ARBA" id="ARBA00022801"/>
    </source>
</evidence>
<dbReference type="InterPro" id="IPR045857">
    <property type="entry name" value="O16G_dom_2"/>
</dbReference>
<gene>
    <name evidence="5" type="ORF">KB449_14130</name>
</gene>
<dbReference type="InterPro" id="IPR006047">
    <property type="entry name" value="GH13_cat_dom"/>
</dbReference>
<keyword evidence="6" id="KW-1185">Reference proteome</keyword>
<dbReference type="SUPFAM" id="SSF51445">
    <property type="entry name" value="(Trans)glycosidases"/>
    <property type="match status" value="1"/>
</dbReference>
<dbReference type="EMBL" id="JAGRPV010000001">
    <property type="protein sequence ID" value="MDI4646111.1"/>
    <property type="molecule type" value="Genomic_DNA"/>
</dbReference>
<evidence type="ECO:0000259" key="4">
    <source>
        <dbReference type="SMART" id="SM00642"/>
    </source>
</evidence>
<dbReference type="Proteomes" id="UP001161691">
    <property type="component" value="Unassembled WGS sequence"/>
</dbReference>
<dbReference type="Gene3D" id="3.20.20.80">
    <property type="entry name" value="Glycosidases"/>
    <property type="match status" value="1"/>
</dbReference>
<dbReference type="PANTHER" id="PTHR10357">
    <property type="entry name" value="ALPHA-AMYLASE FAMILY MEMBER"/>
    <property type="match status" value="1"/>
</dbReference>
<dbReference type="InterPro" id="IPR017853">
    <property type="entry name" value="GH"/>
</dbReference>
<comment type="similarity">
    <text evidence="1">Belongs to the glycosyl hydrolase 13 family.</text>
</comment>
<dbReference type="InterPro" id="IPR013783">
    <property type="entry name" value="Ig-like_fold"/>
</dbReference>
<keyword evidence="2" id="KW-0378">Hydrolase</keyword>
<dbReference type="Pfam" id="PF16657">
    <property type="entry name" value="Malt_amylase_C"/>
    <property type="match status" value="1"/>
</dbReference>
<dbReference type="Gene3D" id="3.90.400.10">
    <property type="entry name" value="Oligo-1,6-glucosidase, Domain 2"/>
    <property type="match status" value="1"/>
</dbReference>